<keyword evidence="2 5" id="KW-0378">Hydrolase</keyword>
<dbReference type="InterPro" id="IPR018114">
    <property type="entry name" value="TRYPSIN_HIS"/>
</dbReference>
<dbReference type="PANTHER" id="PTHR24252">
    <property type="entry name" value="ACROSIN-RELATED"/>
    <property type="match status" value="1"/>
</dbReference>
<name>A0A9W2ZBB5_BIOGL</name>
<dbReference type="GeneID" id="106075522"/>
<feature type="chain" id="PRO_5040935325" evidence="6">
    <location>
        <begin position="24"/>
        <end position="349"/>
    </location>
</feature>
<dbReference type="Proteomes" id="UP001165740">
    <property type="component" value="Chromosome 17"/>
</dbReference>
<evidence type="ECO:0000313" key="9">
    <source>
        <dbReference type="RefSeq" id="XP_055872307.1"/>
    </source>
</evidence>
<dbReference type="PROSITE" id="PS50240">
    <property type="entry name" value="TRYPSIN_DOM"/>
    <property type="match status" value="1"/>
</dbReference>
<evidence type="ECO:0000256" key="6">
    <source>
        <dbReference type="SAM" id="SignalP"/>
    </source>
</evidence>
<dbReference type="Gene3D" id="2.40.10.10">
    <property type="entry name" value="Trypsin-like serine proteases"/>
    <property type="match status" value="1"/>
</dbReference>
<dbReference type="GO" id="GO:0004252">
    <property type="term" value="F:serine-type endopeptidase activity"/>
    <property type="evidence" value="ECO:0007669"/>
    <property type="project" value="InterPro"/>
</dbReference>
<evidence type="ECO:0000256" key="4">
    <source>
        <dbReference type="ARBA" id="ARBA00023157"/>
    </source>
</evidence>
<keyword evidence="1 5" id="KW-0645">Protease</keyword>
<dbReference type="SMART" id="SM00020">
    <property type="entry name" value="Tryp_SPc"/>
    <property type="match status" value="1"/>
</dbReference>
<keyword evidence="4" id="KW-1015">Disulfide bond</keyword>
<evidence type="ECO:0000259" key="7">
    <source>
        <dbReference type="PROSITE" id="PS50240"/>
    </source>
</evidence>
<dbReference type="AlphaFoldDB" id="A0A9W2ZBB5"/>
<evidence type="ECO:0000256" key="2">
    <source>
        <dbReference type="ARBA" id="ARBA00022801"/>
    </source>
</evidence>
<feature type="signal peptide" evidence="6">
    <location>
        <begin position="1"/>
        <end position="23"/>
    </location>
</feature>
<dbReference type="InterPro" id="IPR001314">
    <property type="entry name" value="Peptidase_S1A"/>
</dbReference>
<dbReference type="InterPro" id="IPR033116">
    <property type="entry name" value="TRYPSIN_SER"/>
</dbReference>
<dbReference type="OMA" id="FHINELQ"/>
<evidence type="ECO:0000256" key="5">
    <source>
        <dbReference type="RuleBase" id="RU363034"/>
    </source>
</evidence>
<organism evidence="8 9">
    <name type="scientific">Biomphalaria glabrata</name>
    <name type="common">Bloodfluke planorb</name>
    <name type="synonym">Freshwater snail</name>
    <dbReference type="NCBI Taxonomy" id="6526"/>
    <lineage>
        <taxon>Eukaryota</taxon>
        <taxon>Metazoa</taxon>
        <taxon>Spiralia</taxon>
        <taxon>Lophotrochozoa</taxon>
        <taxon>Mollusca</taxon>
        <taxon>Gastropoda</taxon>
        <taxon>Heterobranchia</taxon>
        <taxon>Euthyneura</taxon>
        <taxon>Panpulmonata</taxon>
        <taxon>Hygrophila</taxon>
        <taxon>Lymnaeoidea</taxon>
        <taxon>Planorbidae</taxon>
        <taxon>Biomphalaria</taxon>
    </lineage>
</organism>
<feature type="domain" description="Peptidase S1" evidence="7">
    <location>
        <begin position="108"/>
        <end position="348"/>
    </location>
</feature>
<dbReference type="FunFam" id="2.40.10.10:FF:000003">
    <property type="entry name" value="Transmembrane serine protease 3"/>
    <property type="match status" value="1"/>
</dbReference>
<accession>A0A9W2ZBB5</accession>
<keyword evidence="6" id="KW-0732">Signal</keyword>
<dbReference type="PROSITE" id="PS00134">
    <property type="entry name" value="TRYPSIN_HIS"/>
    <property type="match status" value="1"/>
</dbReference>
<dbReference type="InterPro" id="IPR001254">
    <property type="entry name" value="Trypsin_dom"/>
</dbReference>
<dbReference type="PANTHER" id="PTHR24252:SF7">
    <property type="entry name" value="HYALIN"/>
    <property type="match status" value="1"/>
</dbReference>
<protein>
    <submittedName>
        <fullName evidence="9">Transmembrane protease serine 13-like</fullName>
    </submittedName>
</protein>
<gene>
    <name evidence="9" type="primary">LOC106075522</name>
</gene>
<dbReference type="PRINTS" id="PR00722">
    <property type="entry name" value="CHYMOTRYPSIN"/>
</dbReference>
<dbReference type="InterPro" id="IPR009003">
    <property type="entry name" value="Peptidase_S1_PA"/>
</dbReference>
<dbReference type="SUPFAM" id="SSF50494">
    <property type="entry name" value="Trypsin-like serine proteases"/>
    <property type="match status" value="1"/>
</dbReference>
<evidence type="ECO:0000313" key="8">
    <source>
        <dbReference type="Proteomes" id="UP001165740"/>
    </source>
</evidence>
<dbReference type="OrthoDB" id="6052809at2759"/>
<evidence type="ECO:0000256" key="1">
    <source>
        <dbReference type="ARBA" id="ARBA00022670"/>
    </source>
</evidence>
<dbReference type="GO" id="GO:0006508">
    <property type="term" value="P:proteolysis"/>
    <property type="evidence" value="ECO:0007669"/>
    <property type="project" value="UniProtKB-KW"/>
</dbReference>
<keyword evidence="8" id="KW-1185">Reference proteome</keyword>
<dbReference type="PROSITE" id="PS00135">
    <property type="entry name" value="TRYPSIN_SER"/>
    <property type="match status" value="1"/>
</dbReference>
<keyword evidence="3 5" id="KW-0720">Serine protease</keyword>
<proteinExistence type="predicted"/>
<dbReference type="InterPro" id="IPR043504">
    <property type="entry name" value="Peptidase_S1_PA_chymotrypsin"/>
</dbReference>
<evidence type="ECO:0000256" key="3">
    <source>
        <dbReference type="ARBA" id="ARBA00022825"/>
    </source>
</evidence>
<dbReference type="CDD" id="cd00190">
    <property type="entry name" value="Tryp_SPc"/>
    <property type="match status" value="1"/>
</dbReference>
<dbReference type="Pfam" id="PF00089">
    <property type="entry name" value="Trypsin"/>
    <property type="match status" value="1"/>
</dbReference>
<dbReference type="RefSeq" id="XP_055872307.1">
    <property type="nucleotide sequence ID" value="XM_056016332.1"/>
</dbReference>
<reference evidence="9" key="1">
    <citation type="submission" date="2025-08" db="UniProtKB">
        <authorList>
            <consortium name="RefSeq"/>
        </authorList>
    </citation>
    <scope>IDENTIFICATION</scope>
</reference>
<sequence length="349" mass="37946">MSFWVFLLMLFVAFFSQDPTVNGQMIASSAQKPTAEQCQRQCQGLYNFYKSFIKSAEILERFLGSCLQLCPPPTPDITTTLLSIITSTTARPTISASDCGISGSRDRVVGGVQAGECELPWVVEIVSPCVNCGGTIVDRRHIVTAAHCLTPSVTGCRVNASDITIRAGSSSLSMTTAYRVSNFTIDPRYNAETKDFDVAVLTLTQDLTLSQCVRPICVPLQSDDPAKAEECLVAGWGKTSEQSVDRFHINELQKAKLPIVDLSACQNSYRNYKMTVNQYKLCAGNLTAGGVDSCQGDSGGPLMCYQNNRYFFYGIVSFGLGCAQPGYPGVYTRVNNPEISGFIKNSTQV</sequence>